<dbReference type="AlphaFoldDB" id="A0ABD2MGX5"/>
<feature type="compositionally biased region" description="Polar residues" evidence="1">
    <location>
        <begin position="16"/>
        <end position="35"/>
    </location>
</feature>
<keyword evidence="3" id="KW-1185">Reference proteome</keyword>
<dbReference type="Proteomes" id="UP001516400">
    <property type="component" value="Unassembled WGS sequence"/>
</dbReference>
<accession>A0ABD2MGX5</accession>
<proteinExistence type="predicted"/>
<gene>
    <name evidence="2" type="ORF">HHI36_009838</name>
</gene>
<dbReference type="EMBL" id="JABFTP020000001">
    <property type="protein sequence ID" value="KAL3265633.1"/>
    <property type="molecule type" value="Genomic_DNA"/>
</dbReference>
<comment type="caution">
    <text evidence="2">The sequence shown here is derived from an EMBL/GenBank/DDBJ whole genome shotgun (WGS) entry which is preliminary data.</text>
</comment>
<organism evidence="2 3">
    <name type="scientific">Cryptolaemus montrouzieri</name>
    <dbReference type="NCBI Taxonomy" id="559131"/>
    <lineage>
        <taxon>Eukaryota</taxon>
        <taxon>Metazoa</taxon>
        <taxon>Ecdysozoa</taxon>
        <taxon>Arthropoda</taxon>
        <taxon>Hexapoda</taxon>
        <taxon>Insecta</taxon>
        <taxon>Pterygota</taxon>
        <taxon>Neoptera</taxon>
        <taxon>Endopterygota</taxon>
        <taxon>Coleoptera</taxon>
        <taxon>Polyphaga</taxon>
        <taxon>Cucujiformia</taxon>
        <taxon>Coccinelloidea</taxon>
        <taxon>Coccinellidae</taxon>
        <taxon>Scymninae</taxon>
        <taxon>Scymnini</taxon>
        <taxon>Cryptolaemus</taxon>
    </lineage>
</organism>
<evidence type="ECO:0000313" key="2">
    <source>
        <dbReference type="EMBL" id="KAL3265633.1"/>
    </source>
</evidence>
<evidence type="ECO:0000256" key="1">
    <source>
        <dbReference type="SAM" id="MobiDB-lite"/>
    </source>
</evidence>
<evidence type="ECO:0000313" key="3">
    <source>
        <dbReference type="Proteomes" id="UP001516400"/>
    </source>
</evidence>
<feature type="region of interest" description="Disordered" evidence="1">
    <location>
        <begin position="1"/>
        <end position="35"/>
    </location>
</feature>
<reference evidence="2 3" key="1">
    <citation type="journal article" date="2021" name="BMC Biol.">
        <title>Horizontally acquired antibacterial genes associated with adaptive radiation of ladybird beetles.</title>
        <authorList>
            <person name="Li H.S."/>
            <person name="Tang X.F."/>
            <person name="Huang Y.H."/>
            <person name="Xu Z.Y."/>
            <person name="Chen M.L."/>
            <person name="Du X.Y."/>
            <person name="Qiu B.Y."/>
            <person name="Chen P.T."/>
            <person name="Zhang W."/>
            <person name="Slipinski A."/>
            <person name="Escalona H.E."/>
            <person name="Waterhouse R.M."/>
            <person name="Zwick A."/>
            <person name="Pang H."/>
        </authorList>
    </citation>
    <scope>NUCLEOTIDE SEQUENCE [LARGE SCALE GENOMIC DNA]</scope>
    <source>
        <strain evidence="2">SYSU2018</strain>
    </source>
</reference>
<sequence>MDPNTENVIVHEDESSSSGKKQPDQDFNGSWSEPNGNHRVFEYNSEAGLSPNYAAVIYYDLYQYSCFRASLDENIMRYMVDQTNLYATQIPTESEKISNIPDYIEEFLQMKTNFLVSLASLPT</sequence>
<name>A0ABD2MGX5_9CUCU</name>
<protein>
    <submittedName>
        <fullName evidence="2">Uncharacterized protein</fullName>
    </submittedName>
</protein>